<dbReference type="RefSeq" id="WP_309905381.1">
    <property type="nucleotide sequence ID" value="NZ_JAVDRF010000011.1"/>
</dbReference>
<dbReference type="SUPFAM" id="SSF51735">
    <property type="entry name" value="NAD(P)-binding Rossmann-fold domains"/>
    <property type="match status" value="1"/>
</dbReference>
<comment type="similarity">
    <text evidence="1">Belongs to the short-chain dehydrogenases/reductases (SDR) family.</text>
</comment>
<evidence type="ECO:0000313" key="2">
    <source>
        <dbReference type="EMBL" id="MDR6538514.1"/>
    </source>
</evidence>
<dbReference type="Pfam" id="PF13561">
    <property type="entry name" value="adh_short_C2"/>
    <property type="match status" value="1"/>
</dbReference>
<keyword evidence="2" id="KW-0560">Oxidoreductase</keyword>
<gene>
    <name evidence="2" type="ORF">J2739_004307</name>
</gene>
<evidence type="ECO:0000313" key="3">
    <source>
        <dbReference type="Proteomes" id="UP001184230"/>
    </source>
</evidence>
<dbReference type="PRINTS" id="PR00080">
    <property type="entry name" value="SDRFAMILY"/>
</dbReference>
<dbReference type="Gene3D" id="3.40.50.720">
    <property type="entry name" value="NAD(P)-binding Rossmann-like Domain"/>
    <property type="match status" value="1"/>
</dbReference>
<dbReference type="PRINTS" id="PR00081">
    <property type="entry name" value="GDHRDH"/>
</dbReference>
<protein>
    <submittedName>
        <fullName evidence="2">3-oxoacyl-[acyl-carrier protein] reductase</fullName>
        <ecNumber evidence="2">1.1.1.100</ecNumber>
    </submittedName>
</protein>
<dbReference type="InterPro" id="IPR036291">
    <property type="entry name" value="NAD(P)-bd_dom_sf"/>
</dbReference>
<dbReference type="EC" id="1.1.1.100" evidence="2"/>
<keyword evidence="3" id="KW-1185">Reference proteome</keyword>
<reference evidence="2 3" key="1">
    <citation type="submission" date="2023-07" db="EMBL/GenBank/DDBJ databases">
        <title>Sorghum-associated microbial communities from plants grown in Nebraska, USA.</title>
        <authorList>
            <person name="Schachtman D."/>
        </authorList>
    </citation>
    <scope>NUCLEOTIDE SEQUENCE [LARGE SCALE GENOMIC DNA]</scope>
    <source>
        <strain evidence="2 3">DS1781</strain>
    </source>
</reference>
<dbReference type="EMBL" id="JAVDRF010000011">
    <property type="protein sequence ID" value="MDR6538514.1"/>
    <property type="molecule type" value="Genomic_DNA"/>
</dbReference>
<dbReference type="Proteomes" id="UP001184230">
    <property type="component" value="Unassembled WGS sequence"/>
</dbReference>
<name>A0ABU1NJ90_9BURK</name>
<dbReference type="PANTHER" id="PTHR42760:SF40">
    <property type="entry name" value="3-OXOACYL-[ACYL-CARRIER-PROTEIN] REDUCTASE, CHLOROPLASTIC"/>
    <property type="match status" value="1"/>
</dbReference>
<dbReference type="PROSITE" id="PS00061">
    <property type="entry name" value="ADH_SHORT"/>
    <property type="match status" value="1"/>
</dbReference>
<dbReference type="InterPro" id="IPR002347">
    <property type="entry name" value="SDR_fam"/>
</dbReference>
<dbReference type="GO" id="GO:0004316">
    <property type="term" value="F:3-oxoacyl-[acyl-carrier-protein] reductase (NADPH) activity"/>
    <property type="evidence" value="ECO:0007669"/>
    <property type="project" value="UniProtKB-EC"/>
</dbReference>
<comment type="caution">
    <text evidence="2">The sequence shown here is derived from an EMBL/GenBank/DDBJ whole genome shotgun (WGS) entry which is preliminary data.</text>
</comment>
<accession>A0ABU1NJ90</accession>
<sequence>MRIALVTGAAGGLGLSSARRLAEDGLTLAVADLHAEAAERAAATLPGKGHIGVACNVADEGSVRAAFDAVEQKLGRIGVLACFAGILSAHPVPGRLPTVDITLEEWNAVMRVNAGGTFLCVREMLRRSAGRTIEHGRIVTVASLAGQMGGMQSGSAYSASKGAVLALSKVAAREAAAMGITVNTVAPGPIDTPMLHQTVPPGSGDGKYLGTAAVPLGRIGLPEEIAAAVSYLVSPGAAFVTGATLDVNGGMLMR</sequence>
<dbReference type="PANTHER" id="PTHR42760">
    <property type="entry name" value="SHORT-CHAIN DEHYDROGENASES/REDUCTASES FAMILY MEMBER"/>
    <property type="match status" value="1"/>
</dbReference>
<organism evidence="2 3">
    <name type="scientific">Variovorax soli</name>
    <dbReference type="NCBI Taxonomy" id="376815"/>
    <lineage>
        <taxon>Bacteria</taxon>
        <taxon>Pseudomonadati</taxon>
        <taxon>Pseudomonadota</taxon>
        <taxon>Betaproteobacteria</taxon>
        <taxon>Burkholderiales</taxon>
        <taxon>Comamonadaceae</taxon>
        <taxon>Variovorax</taxon>
    </lineage>
</organism>
<evidence type="ECO:0000256" key="1">
    <source>
        <dbReference type="ARBA" id="ARBA00006484"/>
    </source>
</evidence>
<proteinExistence type="inferred from homology"/>
<dbReference type="InterPro" id="IPR020904">
    <property type="entry name" value="Sc_DH/Rdtase_CS"/>
</dbReference>